<dbReference type="InterPro" id="IPR031348">
    <property type="entry name" value="PigL_N"/>
</dbReference>
<gene>
    <name evidence="2" type="ORF">B7463_g7449</name>
</gene>
<protein>
    <recommendedName>
        <fullName evidence="1">Azaphilone pigments biosynthesis cluster protein L N-terminal domain-containing protein</fullName>
    </recommendedName>
</protein>
<sequence>MQYNGKSFEDTKKQLASYKSTISIIFASINLRENSSTQGSLDDLKNSIRDTRGDLGKHLDQVQQAVESAEASSQKMFQEDIERLQGSLDSLARAQQVADSIESKIVIEGNLAGQGSRAIFGSDASQPQFSLKVSKNEAQLSAVMAAGVHSPETLQALLQDSRTPDIALTLQALQMQSQNSSPNSLQSILNILSAQSMDRSSHLHLAQDIAKNYQLDTTKPQNVISLPGQLGNSASGVMDRNVGILEQRMKY</sequence>
<keyword evidence="3" id="KW-1185">Reference proteome</keyword>
<organism evidence="2 3">
    <name type="scientific">Scytalidium lignicola</name>
    <name type="common">Hyphomycete</name>
    <dbReference type="NCBI Taxonomy" id="5539"/>
    <lineage>
        <taxon>Eukaryota</taxon>
        <taxon>Fungi</taxon>
        <taxon>Dikarya</taxon>
        <taxon>Ascomycota</taxon>
        <taxon>Pezizomycotina</taxon>
        <taxon>Leotiomycetes</taxon>
        <taxon>Leotiomycetes incertae sedis</taxon>
        <taxon>Scytalidium</taxon>
    </lineage>
</organism>
<name>A0A3E2H675_SCYLI</name>
<comment type="caution">
    <text evidence="2">The sequence shown here is derived from an EMBL/GenBank/DDBJ whole genome shotgun (WGS) entry which is preliminary data.</text>
</comment>
<feature type="domain" description="Azaphilone pigments biosynthesis cluster protein L N-terminal" evidence="1">
    <location>
        <begin position="1"/>
        <end position="85"/>
    </location>
</feature>
<evidence type="ECO:0000313" key="3">
    <source>
        <dbReference type="Proteomes" id="UP000258309"/>
    </source>
</evidence>
<accession>A0A3E2H675</accession>
<dbReference type="Proteomes" id="UP000258309">
    <property type="component" value="Unassembled WGS sequence"/>
</dbReference>
<dbReference type="EMBL" id="NCSJ02000147">
    <property type="protein sequence ID" value="RFU28890.1"/>
    <property type="molecule type" value="Genomic_DNA"/>
</dbReference>
<evidence type="ECO:0000259" key="1">
    <source>
        <dbReference type="Pfam" id="PF17111"/>
    </source>
</evidence>
<feature type="non-terminal residue" evidence="2">
    <location>
        <position position="1"/>
    </location>
</feature>
<dbReference type="Pfam" id="PF17111">
    <property type="entry name" value="PigL_N"/>
    <property type="match status" value="1"/>
</dbReference>
<dbReference type="AlphaFoldDB" id="A0A3E2H675"/>
<dbReference type="OrthoDB" id="5068804at2759"/>
<feature type="non-terminal residue" evidence="2">
    <location>
        <position position="251"/>
    </location>
</feature>
<proteinExistence type="predicted"/>
<evidence type="ECO:0000313" key="2">
    <source>
        <dbReference type="EMBL" id="RFU28890.1"/>
    </source>
</evidence>
<reference evidence="2 3" key="1">
    <citation type="submission" date="2018-05" db="EMBL/GenBank/DDBJ databases">
        <title>Draft genome sequence of Scytalidium lignicola DSM 105466, a ubiquitous saprotrophic fungus.</title>
        <authorList>
            <person name="Buettner E."/>
            <person name="Gebauer A.M."/>
            <person name="Hofrichter M."/>
            <person name="Liers C."/>
            <person name="Kellner H."/>
        </authorList>
    </citation>
    <scope>NUCLEOTIDE SEQUENCE [LARGE SCALE GENOMIC DNA]</scope>
    <source>
        <strain evidence="2 3">DSM 105466</strain>
    </source>
</reference>